<dbReference type="InterPro" id="IPR026806">
    <property type="entry name" value="CDV3"/>
</dbReference>
<dbReference type="PANTHER" id="PTHR16284:SF13">
    <property type="entry name" value="PROTEIN CDV3 HOMOLOG"/>
    <property type="match status" value="1"/>
</dbReference>
<dbReference type="GeneID" id="6759194"/>
<comment type="similarity">
    <text evidence="1">Belongs to the CDV3 family.</text>
</comment>
<feature type="compositionally biased region" description="Basic and acidic residues" evidence="2">
    <location>
        <begin position="239"/>
        <end position="250"/>
    </location>
</feature>
<feature type="compositionally biased region" description="Basic residues" evidence="2">
    <location>
        <begin position="14"/>
        <end position="24"/>
    </location>
</feature>
<feature type="region of interest" description="Disordered" evidence="2">
    <location>
        <begin position="305"/>
        <end position="327"/>
    </location>
</feature>
<reference evidence="3 4" key="1">
    <citation type="journal article" date="2008" name="Nature">
        <title>The Trichoplax genome and the nature of placozoans.</title>
        <authorList>
            <person name="Srivastava M."/>
            <person name="Begovic E."/>
            <person name="Chapman J."/>
            <person name="Putnam N.H."/>
            <person name="Hellsten U."/>
            <person name="Kawashima T."/>
            <person name="Kuo A."/>
            <person name="Mitros T."/>
            <person name="Salamov A."/>
            <person name="Carpenter M.L."/>
            <person name="Signorovitch A.Y."/>
            <person name="Moreno M.A."/>
            <person name="Kamm K."/>
            <person name="Grimwood J."/>
            <person name="Schmutz J."/>
            <person name="Shapiro H."/>
            <person name="Grigoriev I.V."/>
            <person name="Buss L.W."/>
            <person name="Schierwater B."/>
            <person name="Dellaporta S.L."/>
            <person name="Rokhsar D.S."/>
        </authorList>
    </citation>
    <scope>NUCLEOTIDE SEQUENCE [LARGE SCALE GENOMIC DNA]</scope>
    <source>
        <strain evidence="3 4">Grell-BS-1999</strain>
    </source>
</reference>
<evidence type="ECO:0000256" key="1">
    <source>
        <dbReference type="ARBA" id="ARBA00006062"/>
    </source>
</evidence>
<dbReference type="GO" id="GO:0005737">
    <property type="term" value="C:cytoplasm"/>
    <property type="evidence" value="ECO:0000318"/>
    <property type="project" value="GO_Central"/>
</dbReference>
<dbReference type="CTD" id="6759194"/>
<dbReference type="KEGG" id="tad:TRIADDRAFT_62000"/>
<dbReference type="PhylomeDB" id="B3SCK0"/>
<sequence>MDDKSIDDFFAKKDKSKKKKKGGPKKFTTTETITKAIHDQQAAKKEQEQIESTQMPSPFIKASIPPMETTTAVVKGDDEWIDFKQKEKADFSALDLEDLNISSSGNAQEDQPKLENATEDDEKVDDAATPWQGDVIRQKNIPDDTEEQQPQTIETPAPASQDAQPESTATPKTGGKYIPPALKRALEGKAGGDDQGTPAPAKSTGKYVPPSRRRTQDGPGSDNIYSERSYVVPSRRGGHKVDAPSLHDEAEFPSLTDSIPKESKENAPYVMICERNGVDKSKLILFYFSHNRVTQRSFEYVRHGGRPSGLASSQPVELDNKYQSLSN</sequence>
<evidence type="ECO:0000256" key="2">
    <source>
        <dbReference type="SAM" id="MobiDB-lite"/>
    </source>
</evidence>
<feature type="region of interest" description="Disordered" evidence="2">
    <location>
        <begin position="92"/>
        <end position="261"/>
    </location>
</feature>
<evidence type="ECO:0000313" key="3">
    <source>
        <dbReference type="EMBL" id="EDV19530.1"/>
    </source>
</evidence>
<gene>
    <name evidence="3" type="ORF">TRIADDRAFT_62000</name>
</gene>
<dbReference type="Proteomes" id="UP000009022">
    <property type="component" value="Unassembled WGS sequence"/>
</dbReference>
<dbReference type="RefSeq" id="XP_002117962.1">
    <property type="nucleotide sequence ID" value="XM_002117926.1"/>
</dbReference>
<accession>B3SCK0</accession>
<dbReference type="HOGENOM" id="CLU_850809_0_0_1"/>
<organism evidence="3 4">
    <name type="scientific">Trichoplax adhaerens</name>
    <name type="common">Trichoplax reptans</name>
    <dbReference type="NCBI Taxonomy" id="10228"/>
    <lineage>
        <taxon>Eukaryota</taxon>
        <taxon>Metazoa</taxon>
        <taxon>Placozoa</taxon>
        <taxon>Uniplacotomia</taxon>
        <taxon>Trichoplacea</taxon>
        <taxon>Trichoplacidae</taxon>
        <taxon>Trichoplax</taxon>
    </lineage>
</organism>
<protein>
    <submittedName>
        <fullName evidence="3">Uncharacterized protein</fullName>
    </submittedName>
</protein>
<feature type="compositionally biased region" description="Polar residues" evidence="2">
    <location>
        <begin position="100"/>
        <end position="109"/>
    </location>
</feature>
<feature type="compositionally biased region" description="Basic and acidic residues" evidence="2">
    <location>
        <begin position="1"/>
        <end position="13"/>
    </location>
</feature>
<feature type="compositionally biased region" description="Polar residues" evidence="2">
    <location>
        <begin position="310"/>
        <end position="327"/>
    </location>
</feature>
<dbReference type="InParanoid" id="B3SCK0"/>
<keyword evidence="4" id="KW-1185">Reference proteome</keyword>
<feature type="compositionally biased region" description="Polar residues" evidence="2">
    <location>
        <begin position="161"/>
        <end position="171"/>
    </location>
</feature>
<dbReference type="EMBL" id="DS985271">
    <property type="protein sequence ID" value="EDV19530.1"/>
    <property type="molecule type" value="Genomic_DNA"/>
</dbReference>
<dbReference type="AlphaFoldDB" id="B3SCK0"/>
<dbReference type="PANTHER" id="PTHR16284">
    <property type="entry name" value="PROTEIN CDV3 HOMOLOG"/>
    <property type="match status" value="1"/>
</dbReference>
<evidence type="ECO:0000313" key="4">
    <source>
        <dbReference type="Proteomes" id="UP000009022"/>
    </source>
</evidence>
<feature type="compositionally biased region" description="Basic and acidic residues" evidence="2">
    <location>
        <begin position="36"/>
        <end position="48"/>
    </location>
</feature>
<dbReference type="eggNOG" id="ENOG502SEII">
    <property type="taxonomic scope" value="Eukaryota"/>
</dbReference>
<dbReference type="STRING" id="10228.B3SCK0"/>
<proteinExistence type="inferred from homology"/>
<dbReference type="OMA" id="VMICERN"/>
<dbReference type="Pfam" id="PF15359">
    <property type="entry name" value="CDV3"/>
    <property type="match status" value="1"/>
</dbReference>
<feature type="region of interest" description="Disordered" evidence="2">
    <location>
        <begin position="1"/>
        <end position="64"/>
    </location>
</feature>
<name>B3SCK0_TRIAD</name>